<proteinExistence type="predicted"/>
<gene>
    <name evidence="2" type="ORF">E5351_01520</name>
</gene>
<evidence type="ECO:0000313" key="3">
    <source>
        <dbReference type="Proteomes" id="UP000309117"/>
    </source>
</evidence>
<accession>A0A4S2BSA6</accession>
<organism evidence="2 3">
    <name type="scientific">Lactobacillus intestinalis</name>
    <dbReference type="NCBI Taxonomy" id="151781"/>
    <lineage>
        <taxon>Bacteria</taxon>
        <taxon>Bacillati</taxon>
        <taxon>Bacillota</taxon>
        <taxon>Bacilli</taxon>
        <taxon>Lactobacillales</taxon>
        <taxon>Lactobacillaceae</taxon>
        <taxon>Lactobacillus</taxon>
    </lineage>
</organism>
<feature type="domain" description="Replication-associated protein ORF2/G2P" evidence="1">
    <location>
        <begin position="7"/>
        <end position="69"/>
    </location>
</feature>
<sequence length="172" mass="19406">MGTVIILVVLEPQASGSWHLHGLIKKQEGKLPFIDNNEVIEPMWGQGFTKTKRLKDTDNVASYLMAYLTNVPKDEIVPGTIKKGIIKGARLHFYPSGVHIYRGSRGLIKPVRIKGVKSDILFDHGLQRDAKADAAFYHEHKIKDGKKISHITEFYDNVSDKKEANQARQDND</sequence>
<evidence type="ECO:0000313" key="2">
    <source>
        <dbReference type="EMBL" id="TGY17165.1"/>
    </source>
</evidence>
<dbReference type="InterPro" id="IPR056906">
    <property type="entry name" value="ORF2/G2P_dom"/>
</dbReference>
<name>A0A4S2BSA6_9LACO</name>
<protein>
    <recommendedName>
        <fullName evidence="1">Replication-associated protein ORF2/G2P domain-containing protein</fullName>
    </recommendedName>
</protein>
<dbReference type="RefSeq" id="WP_051053486.1">
    <property type="nucleotide sequence ID" value="NZ_AQFR02000003.1"/>
</dbReference>
<dbReference type="AlphaFoldDB" id="A0A4S2BSA6"/>
<evidence type="ECO:0000259" key="1">
    <source>
        <dbReference type="Pfam" id="PF23343"/>
    </source>
</evidence>
<reference evidence="2 3" key="1">
    <citation type="submission" date="2019-04" db="EMBL/GenBank/DDBJ databases">
        <title>Microbes associate with the intestines of laboratory mice.</title>
        <authorList>
            <person name="Navarre W."/>
            <person name="Wong E."/>
            <person name="Huang K."/>
            <person name="Tropini C."/>
            <person name="Ng K."/>
            <person name="Yu B."/>
        </authorList>
    </citation>
    <scope>NUCLEOTIDE SEQUENCE [LARGE SCALE GENOMIC DNA]</scope>
    <source>
        <strain evidence="2 3">NM61_E11</strain>
    </source>
</reference>
<dbReference type="Proteomes" id="UP000309117">
    <property type="component" value="Unassembled WGS sequence"/>
</dbReference>
<comment type="caution">
    <text evidence="2">The sequence shown here is derived from an EMBL/GenBank/DDBJ whole genome shotgun (WGS) entry which is preliminary data.</text>
</comment>
<dbReference type="Pfam" id="PF23343">
    <property type="entry name" value="REP_ORF2-G2P"/>
    <property type="match status" value="1"/>
</dbReference>
<dbReference type="EMBL" id="SRYV01000002">
    <property type="protein sequence ID" value="TGY17165.1"/>
    <property type="molecule type" value="Genomic_DNA"/>
</dbReference>